<comment type="caution">
    <text evidence="1">The sequence shown here is derived from an EMBL/GenBank/DDBJ whole genome shotgun (WGS) entry which is preliminary data.</text>
</comment>
<name>A0A9D2HLC1_9BACT</name>
<dbReference type="EMBL" id="DWZD01000031">
    <property type="protein sequence ID" value="HJA78851.1"/>
    <property type="molecule type" value="Genomic_DNA"/>
</dbReference>
<dbReference type="AlphaFoldDB" id="A0A9D2HLC1"/>
<protein>
    <recommendedName>
        <fullName evidence="3">YkgJ family cysteine cluster protein</fullName>
    </recommendedName>
</protein>
<evidence type="ECO:0000313" key="1">
    <source>
        <dbReference type="EMBL" id="HJA78851.1"/>
    </source>
</evidence>
<evidence type="ECO:0008006" key="3">
    <source>
        <dbReference type="Google" id="ProtNLM"/>
    </source>
</evidence>
<proteinExistence type="predicted"/>
<evidence type="ECO:0000313" key="2">
    <source>
        <dbReference type="Proteomes" id="UP000823821"/>
    </source>
</evidence>
<reference evidence="1" key="2">
    <citation type="submission" date="2021-04" db="EMBL/GenBank/DDBJ databases">
        <authorList>
            <person name="Gilroy R."/>
        </authorList>
    </citation>
    <scope>NUCLEOTIDE SEQUENCE</scope>
    <source>
        <strain evidence="1">5032</strain>
    </source>
</reference>
<dbReference type="Proteomes" id="UP000823821">
    <property type="component" value="Unassembled WGS sequence"/>
</dbReference>
<sequence>MSNDFHDYVRRWHAAFPRLRDVRWEEGGWLSNAYCPDCRFCCGPQDSATPFPMPLLPSQYRPGLEEDFYLLDATTPCLDERGCKSCGPQGCRLPRPRRPVACGLFPVVLTQAGLFLYQCCPAALHLPLRDWLELGERIRDWLLTLAPSDRQRLCLPLAAETLAEKYICLHLPVALENA</sequence>
<organism evidence="1 2">
    <name type="scientific">Candidatus Desulfovibrio intestinavium</name>
    <dbReference type="NCBI Taxonomy" id="2838534"/>
    <lineage>
        <taxon>Bacteria</taxon>
        <taxon>Pseudomonadati</taxon>
        <taxon>Thermodesulfobacteriota</taxon>
        <taxon>Desulfovibrionia</taxon>
        <taxon>Desulfovibrionales</taxon>
        <taxon>Desulfovibrionaceae</taxon>
        <taxon>Desulfovibrio</taxon>
    </lineage>
</organism>
<accession>A0A9D2HLC1</accession>
<gene>
    <name evidence="1" type="ORF">H9784_04660</name>
</gene>
<reference evidence="1" key="1">
    <citation type="journal article" date="2021" name="PeerJ">
        <title>Extensive microbial diversity within the chicken gut microbiome revealed by metagenomics and culture.</title>
        <authorList>
            <person name="Gilroy R."/>
            <person name="Ravi A."/>
            <person name="Getino M."/>
            <person name="Pursley I."/>
            <person name="Horton D.L."/>
            <person name="Alikhan N.F."/>
            <person name="Baker D."/>
            <person name="Gharbi K."/>
            <person name="Hall N."/>
            <person name="Watson M."/>
            <person name="Adriaenssens E.M."/>
            <person name="Foster-Nyarko E."/>
            <person name="Jarju S."/>
            <person name="Secka A."/>
            <person name="Antonio M."/>
            <person name="Oren A."/>
            <person name="Chaudhuri R.R."/>
            <person name="La Ragione R."/>
            <person name="Hildebrand F."/>
            <person name="Pallen M.J."/>
        </authorList>
    </citation>
    <scope>NUCLEOTIDE SEQUENCE</scope>
    <source>
        <strain evidence="1">5032</strain>
    </source>
</reference>